<keyword evidence="1" id="KW-0732">Signal</keyword>
<dbReference type="Gene3D" id="3.40.33.10">
    <property type="entry name" value="CAP"/>
    <property type="match status" value="1"/>
</dbReference>
<evidence type="ECO:0000313" key="3">
    <source>
        <dbReference type="EMBL" id="QQG64510.1"/>
    </source>
</evidence>
<protein>
    <submittedName>
        <fullName evidence="3">CAP domain-containing protein</fullName>
    </submittedName>
</protein>
<dbReference type="SUPFAM" id="SSF55797">
    <property type="entry name" value="PR-1-like"/>
    <property type="match status" value="1"/>
</dbReference>
<dbReference type="Proteomes" id="UP000596092">
    <property type="component" value="Chromosome"/>
</dbReference>
<feature type="chain" id="PRO_5033018847" evidence="1">
    <location>
        <begin position="25"/>
        <end position="144"/>
    </location>
</feature>
<dbReference type="RefSeq" id="WP_199263343.1">
    <property type="nucleotide sequence ID" value="NZ_CP054140.1"/>
</dbReference>
<dbReference type="PANTHER" id="PTHR31157">
    <property type="entry name" value="SCP DOMAIN-CONTAINING PROTEIN"/>
    <property type="match status" value="1"/>
</dbReference>
<dbReference type="PANTHER" id="PTHR31157:SF1">
    <property type="entry name" value="SCP DOMAIN-CONTAINING PROTEIN"/>
    <property type="match status" value="1"/>
</dbReference>
<reference evidence="3 4" key="1">
    <citation type="submission" date="2020-05" db="EMBL/GenBank/DDBJ databases">
        <title>Complete genome of Desulfobulbus oligotrophicus.</title>
        <authorList>
            <person name="Podar M."/>
        </authorList>
    </citation>
    <scope>NUCLEOTIDE SEQUENCE [LARGE SCALE GENOMIC DNA]</scope>
    <source>
        <strain evidence="3 4">Prop6</strain>
    </source>
</reference>
<dbReference type="InterPro" id="IPR014044">
    <property type="entry name" value="CAP_dom"/>
</dbReference>
<dbReference type="AlphaFoldDB" id="A0A7T5VAX0"/>
<proteinExistence type="predicted"/>
<dbReference type="Pfam" id="PF00188">
    <property type="entry name" value="CAP"/>
    <property type="match status" value="1"/>
</dbReference>
<accession>A0A7T5VAX0</accession>
<dbReference type="CDD" id="cd05379">
    <property type="entry name" value="CAP_bacterial"/>
    <property type="match status" value="1"/>
</dbReference>
<dbReference type="EMBL" id="CP054140">
    <property type="protein sequence ID" value="QQG64510.1"/>
    <property type="molecule type" value="Genomic_DNA"/>
</dbReference>
<dbReference type="KEGG" id="dog:HP555_00885"/>
<evidence type="ECO:0000256" key="1">
    <source>
        <dbReference type="SAM" id="SignalP"/>
    </source>
</evidence>
<keyword evidence="4" id="KW-1185">Reference proteome</keyword>
<organism evidence="3 4">
    <name type="scientific">Desulfobulbus oligotrophicus</name>
    <dbReference type="NCBI Taxonomy" id="1909699"/>
    <lineage>
        <taxon>Bacteria</taxon>
        <taxon>Pseudomonadati</taxon>
        <taxon>Thermodesulfobacteriota</taxon>
        <taxon>Desulfobulbia</taxon>
        <taxon>Desulfobulbales</taxon>
        <taxon>Desulfobulbaceae</taxon>
        <taxon>Desulfobulbus</taxon>
    </lineage>
</organism>
<evidence type="ECO:0000259" key="2">
    <source>
        <dbReference type="Pfam" id="PF00188"/>
    </source>
</evidence>
<evidence type="ECO:0000313" key="4">
    <source>
        <dbReference type="Proteomes" id="UP000596092"/>
    </source>
</evidence>
<dbReference type="InterPro" id="IPR035940">
    <property type="entry name" value="CAP_sf"/>
</dbReference>
<feature type="domain" description="SCP" evidence="2">
    <location>
        <begin position="38"/>
        <end position="132"/>
    </location>
</feature>
<sequence length="144" mass="16106">MKMTKCILAGGIVLCTLLPMTTAAAEKTGVTLYGRTLLEQINLYRRDNGLHPLRFDANLVHLAKTHSFAMSRQKMIGHANFDDRFARSGSRLCVENVGYNHTTPLKQFDAWSRSKGHDQNMLSPEITRAGIAEIGNYVTFFACK</sequence>
<feature type="signal peptide" evidence="1">
    <location>
        <begin position="1"/>
        <end position="24"/>
    </location>
</feature>
<gene>
    <name evidence="3" type="ORF">HP555_00885</name>
</gene>
<name>A0A7T5VAX0_9BACT</name>